<sequence length="408" mass="47557">MLFVFAANAQFFSIEGNVKDKKNNEPLPYASITLKKSRLGTISNENGQFEMYIPERVMSDTLVVTYIGFDNYEIPVKIIKNSIEITLTEANNVLDEVLITKLSPLDYIELARENMALNAPQAPFSTTAYYREKFIENNAIINKHEGVFRSYYKSFQDSAKSEHQLLLYRPEENPQQFKFMREWLDKKREKSKKRAQKKGEEWEDEWDEDSFKMDFGGPESVLDIDIYHDNDANFLNPKHYSKYEYSFGDETVLNGEPLMTIVFKAKKSIDYIRDSGTILISRDTYAIVQVEQKGKFAIPFLVKPILFAVGLKIANPRFTKTITYQKYENQWFPQLFRWDANVILEKRKSFDKNEEANINIGQVFSVIEFNQQASPIEPSKKFDPGKEMPEQVFNDDGLIWNNINVVKD</sequence>
<organism evidence="1 2">
    <name type="scientific">Namhaeicola litoreus</name>
    <dbReference type="NCBI Taxonomy" id="1052145"/>
    <lineage>
        <taxon>Bacteria</taxon>
        <taxon>Pseudomonadati</taxon>
        <taxon>Bacteroidota</taxon>
        <taxon>Flavobacteriia</taxon>
        <taxon>Flavobacteriales</taxon>
        <taxon>Flavobacteriaceae</taxon>
        <taxon>Namhaeicola</taxon>
    </lineage>
</organism>
<dbReference type="Gene3D" id="2.60.40.1120">
    <property type="entry name" value="Carboxypeptidase-like, regulatory domain"/>
    <property type="match status" value="1"/>
</dbReference>
<accession>A0ABW3Y0H6</accession>
<reference evidence="2" key="1">
    <citation type="journal article" date="2019" name="Int. J. Syst. Evol. Microbiol.">
        <title>The Global Catalogue of Microorganisms (GCM) 10K type strain sequencing project: providing services to taxonomists for standard genome sequencing and annotation.</title>
        <authorList>
            <consortium name="The Broad Institute Genomics Platform"/>
            <consortium name="The Broad Institute Genome Sequencing Center for Infectious Disease"/>
            <person name="Wu L."/>
            <person name="Ma J."/>
        </authorList>
    </citation>
    <scope>NUCLEOTIDE SEQUENCE [LARGE SCALE GENOMIC DNA]</scope>
    <source>
        <strain evidence="2">CCUG 61485</strain>
    </source>
</reference>
<name>A0ABW3Y0H6_9FLAO</name>
<proteinExistence type="predicted"/>
<dbReference type="Pfam" id="PF13715">
    <property type="entry name" value="CarbopepD_reg_2"/>
    <property type="match status" value="1"/>
</dbReference>
<evidence type="ECO:0000313" key="2">
    <source>
        <dbReference type="Proteomes" id="UP001597201"/>
    </source>
</evidence>
<gene>
    <name evidence="1" type="ORF">ACFQ39_06885</name>
</gene>
<dbReference type="SUPFAM" id="SSF49464">
    <property type="entry name" value="Carboxypeptidase regulatory domain-like"/>
    <property type="match status" value="1"/>
</dbReference>
<comment type="caution">
    <text evidence="1">The sequence shown here is derived from an EMBL/GenBank/DDBJ whole genome shotgun (WGS) entry which is preliminary data.</text>
</comment>
<evidence type="ECO:0000313" key="1">
    <source>
        <dbReference type="EMBL" id="MFD1315338.1"/>
    </source>
</evidence>
<dbReference type="Proteomes" id="UP001597201">
    <property type="component" value="Unassembled WGS sequence"/>
</dbReference>
<protein>
    <submittedName>
        <fullName evidence="1">Carboxypeptidase-like regulatory domain-containing protein</fullName>
    </submittedName>
</protein>
<dbReference type="EMBL" id="JBHTMY010000002">
    <property type="protein sequence ID" value="MFD1315338.1"/>
    <property type="molecule type" value="Genomic_DNA"/>
</dbReference>
<keyword evidence="2" id="KW-1185">Reference proteome</keyword>
<dbReference type="InterPro" id="IPR008969">
    <property type="entry name" value="CarboxyPept-like_regulatory"/>
</dbReference>